<gene>
    <name evidence="2" type="ORF">GCM10010840_17020</name>
</gene>
<feature type="domain" description="InsA N-terminal zinc ribbon" evidence="1">
    <location>
        <begin position="5"/>
        <end position="32"/>
    </location>
</feature>
<dbReference type="EMBL" id="BMOL01000006">
    <property type="protein sequence ID" value="GGL79729.1"/>
    <property type="molecule type" value="Genomic_DNA"/>
</dbReference>
<comment type="caution">
    <text evidence="2">The sequence shown here is derived from an EMBL/GenBank/DDBJ whole genome shotgun (WGS) entry which is preliminary data.</text>
</comment>
<dbReference type="RefSeq" id="WP_188970883.1">
    <property type="nucleotide sequence ID" value="NZ_BMOL01000006.1"/>
</dbReference>
<organism evidence="2 3">
    <name type="scientific">Deinococcus aerolatus</name>
    <dbReference type="NCBI Taxonomy" id="522487"/>
    <lineage>
        <taxon>Bacteria</taxon>
        <taxon>Thermotogati</taxon>
        <taxon>Deinococcota</taxon>
        <taxon>Deinococci</taxon>
        <taxon>Deinococcales</taxon>
        <taxon>Deinococcaceae</taxon>
        <taxon>Deinococcus</taxon>
    </lineage>
</organism>
<sequence>MNGLECPQCGAVRIVKNGHAHTGRQRYLCRICTYQFTLDHIRPPVCAEHVDWVDRLLSDRVPHREICRVVGVSRTWLRRHLDARIEGAPHCSPPPSR</sequence>
<evidence type="ECO:0000259" key="1">
    <source>
        <dbReference type="Pfam" id="PF03811"/>
    </source>
</evidence>
<evidence type="ECO:0000313" key="2">
    <source>
        <dbReference type="EMBL" id="GGL79729.1"/>
    </source>
</evidence>
<protein>
    <submittedName>
        <fullName evidence="2">Transposase</fullName>
    </submittedName>
</protein>
<dbReference type="Pfam" id="PF03811">
    <property type="entry name" value="Zn_ribbon_InsA"/>
    <property type="match status" value="1"/>
</dbReference>
<keyword evidence="3" id="KW-1185">Reference proteome</keyword>
<evidence type="ECO:0000313" key="3">
    <source>
        <dbReference type="Proteomes" id="UP000639973"/>
    </source>
</evidence>
<reference evidence="3" key="1">
    <citation type="journal article" date="2019" name="Int. J. Syst. Evol. Microbiol.">
        <title>The Global Catalogue of Microorganisms (GCM) 10K type strain sequencing project: providing services to taxonomists for standard genome sequencing and annotation.</title>
        <authorList>
            <consortium name="The Broad Institute Genomics Platform"/>
            <consortium name="The Broad Institute Genome Sequencing Center for Infectious Disease"/>
            <person name="Wu L."/>
            <person name="Ma J."/>
        </authorList>
    </citation>
    <scope>NUCLEOTIDE SEQUENCE [LARGE SCALE GENOMIC DNA]</scope>
    <source>
        <strain evidence="3">JCM 15442</strain>
    </source>
</reference>
<accession>A0ABQ2G836</accession>
<dbReference type="Proteomes" id="UP000639973">
    <property type="component" value="Unassembled WGS sequence"/>
</dbReference>
<dbReference type="InterPro" id="IPR003220">
    <property type="entry name" value="InsA_N_dom_Znf"/>
</dbReference>
<name>A0ABQ2G836_9DEIO</name>
<proteinExistence type="predicted"/>